<feature type="domain" description="Fungal-type protein kinase" evidence="2">
    <location>
        <begin position="453"/>
        <end position="684"/>
    </location>
</feature>
<feature type="compositionally biased region" description="Basic and acidic residues" evidence="1">
    <location>
        <begin position="215"/>
        <end position="227"/>
    </location>
</feature>
<dbReference type="OrthoDB" id="2802734at2759"/>
<protein>
    <recommendedName>
        <fullName evidence="2">Fungal-type protein kinase domain-containing protein</fullName>
    </recommendedName>
</protein>
<keyword evidence="4" id="KW-1185">Reference proteome</keyword>
<evidence type="ECO:0000313" key="3">
    <source>
        <dbReference type="EMBL" id="TFY61764.1"/>
    </source>
</evidence>
<dbReference type="InterPro" id="IPR040976">
    <property type="entry name" value="Pkinase_fungal"/>
</dbReference>
<name>A0A4Y9YGR9_9AGAM</name>
<feature type="region of interest" description="Disordered" evidence="1">
    <location>
        <begin position="207"/>
        <end position="227"/>
    </location>
</feature>
<dbReference type="AlphaFoldDB" id="A0A4Y9YGR9"/>
<proteinExistence type="predicted"/>
<feature type="region of interest" description="Disordered" evidence="1">
    <location>
        <begin position="265"/>
        <end position="286"/>
    </location>
</feature>
<gene>
    <name evidence="3" type="ORF">EVG20_g6936</name>
</gene>
<comment type="caution">
    <text evidence="3">The sequence shown here is derived from an EMBL/GenBank/DDBJ whole genome shotgun (WGS) entry which is preliminary data.</text>
</comment>
<dbReference type="Proteomes" id="UP000298327">
    <property type="component" value="Unassembled WGS sequence"/>
</dbReference>
<dbReference type="EMBL" id="SEOQ01000493">
    <property type="protein sequence ID" value="TFY61764.1"/>
    <property type="molecule type" value="Genomic_DNA"/>
</dbReference>
<dbReference type="Pfam" id="PF17667">
    <property type="entry name" value="Pkinase_fungal"/>
    <property type="match status" value="1"/>
</dbReference>
<dbReference type="STRING" id="205917.A0A4Y9YGR9"/>
<evidence type="ECO:0000256" key="1">
    <source>
        <dbReference type="SAM" id="MobiDB-lite"/>
    </source>
</evidence>
<evidence type="ECO:0000313" key="4">
    <source>
        <dbReference type="Proteomes" id="UP000298327"/>
    </source>
</evidence>
<reference evidence="3 4" key="1">
    <citation type="submission" date="2019-02" db="EMBL/GenBank/DDBJ databases">
        <title>Genome sequencing of the rare red list fungi Dentipellis fragilis.</title>
        <authorList>
            <person name="Buettner E."/>
            <person name="Kellner H."/>
        </authorList>
    </citation>
    <scope>NUCLEOTIDE SEQUENCE [LARGE SCALE GENOMIC DNA]</scope>
    <source>
        <strain evidence="3 4">DSM 105465</strain>
    </source>
</reference>
<evidence type="ECO:0000259" key="2">
    <source>
        <dbReference type="Pfam" id="PF17667"/>
    </source>
</evidence>
<accession>A0A4Y9YGR9</accession>
<sequence length="960" mass="108605">MISGSTEKENHTSARRFGDIESRVIRILHVIGDTVGVVRPSNYGETKKWRYTIILPPWILGKINLTAASETAPSSGDYAEIRKLFPLHCRFTSHGRPQVVLQPLCGQPHLRFPRYTAGGIYYCWRFSRGGAAGAAEEAGPSGACAGAAACVFFVLFARLAFLLPHAPVVGGVDLLFPPSLLLYLLAHLCHLCFRSLTPQSLSLTQTLERTTSRTQKGERDTFSRKHDMSTKMNEVSVDDMFKLYIPGDDPSSEAQSKFVSIAIESEASGDDGNGAADTKEDEPAAAIETKPKVVSWVEWHCMIEICKISKSVVEAAQSVGPEPSEPLFMTYDTSNWPVQPGIKPEGDCKTDDEATELEDMEDLELEGPEEEKAGDRLNGGVYAVNSRTEQFVAISDATLEKKSKIRDADKQVRAGFVGHCSWADLMVPIKVKVDRSRAAFTFADRHDHFLLNTDNGTDALEQILEYGGHVFTHQHRTHVYALYVFRHQARILYFDRSGCILSEPFQYGTGIDTPLHRFFWRLAHISNEQRGYDRTAVLASEDEVKQTVEYAQDPPTDYIGEQIYHALSWDSENGAPRSTQWPAYKVTMANRALLIARPMASTKSLHGRCTRGYIAYDLKERTVSFLKDFWRQDSPRVIAEHEVYKRLAAHKVSNIATCDDSEDVRDAHGQWQVTKIRNAVDHKSRLPFGHYRIRLREVCRPVIDFKDFRELASLLYDAMIEGKGKEVTRRGLLNDWDVCKYREQMDESTTPRRPNLTGTWYFRSALSLQCPYKPYRISDDIESFVHVYHYCVYRFQTTNAVHKLANIINATYGDGENDIVDGVTIGGSKKLMVMMYTQPPMEVDEDYPTLADCLVALHEVYNSHYKAINLALYKQLYRPSRGKKLNGRPVPEIIEDNTKPLDTHSKLKDVFSLYGGRVKGELGNPTIVWGEKELQKAEDLFEHTSLAERKNTYAAFFRYT</sequence>
<organism evidence="3 4">
    <name type="scientific">Dentipellis fragilis</name>
    <dbReference type="NCBI Taxonomy" id="205917"/>
    <lineage>
        <taxon>Eukaryota</taxon>
        <taxon>Fungi</taxon>
        <taxon>Dikarya</taxon>
        <taxon>Basidiomycota</taxon>
        <taxon>Agaricomycotina</taxon>
        <taxon>Agaricomycetes</taxon>
        <taxon>Russulales</taxon>
        <taxon>Hericiaceae</taxon>
        <taxon>Dentipellis</taxon>
    </lineage>
</organism>